<dbReference type="Proteomes" id="UP000677305">
    <property type="component" value="Chromosome"/>
</dbReference>
<accession>A0A8J8SDX2</accession>
<reference evidence="1 2" key="1">
    <citation type="submission" date="2020-07" db="EMBL/GenBank/DDBJ databases">
        <title>Vallitalea guaymasensis genome.</title>
        <authorList>
            <person name="Postec A."/>
        </authorList>
    </citation>
    <scope>NUCLEOTIDE SEQUENCE [LARGE SCALE GENOMIC DNA]</scope>
    <source>
        <strain evidence="1 2">Ra1766G1</strain>
    </source>
</reference>
<evidence type="ECO:0000313" key="2">
    <source>
        <dbReference type="Proteomes" id="UP000677305"/>
    </source>
</evidence>
<dbReference type="RefSeq" id="WP_212691240.1">
    <property type="nucleotide sequence ID" value="NZ_CP058561.1"/>
</dbReference>
<proteinExistence type="predicted"/>
<dbReference type="AlphaFoldDB" id="A0A8J8SDX2"/>
<evidence type="ECO:0000313" key="1">
    <source>
        <dbReference type="EMBL" id="QUH31164.1"/>
    </source>
</evidence>
<sequence>MRQNYFVEDFSPVGGEIIFKVEGRGDSIRFCIIDYGQGFSYDALKKGER</sequence>
<dbReference type="InterPro" id="IPR036890">
    <property type="entry name" value="HATPase_C_sf"/>
</dbReference>
<keyword evidence="2" id="KW-1185">Reference proteome</keyword>
<dbReference type="KEGG" id="vgu:HYG85_20455"/>
<dbReference type="SUPFAM" id="SSF55874">
    <property type="entry name" value="ATPase domain of HSP90 chaperone/DNA topoisomerase II/histidine kinase"/>
    <property type="match status" value="1"/>
</dbReference>
<dbReference type="EMBL" id="CP058561">
    <property type="protein sequence ID" value="QUH31164.1"/>
    <property type="molecule type" value="Genomic_DNA"/>
</dbReference>
<protein>
    <submittedName>
        <fullName evidence="1">Uncharacterized protein</fullName>
    </submittedName>
</protein>
<gene>
    <name evidence="1" type="ORF">HYG85_20455</name>
</gene>
<organism evidence="1 2">
    <name type="scientific">Vallitalea guaymasensis</name>
    <dbReference type="NCBI Taxonomy" id="1185412"/>
    <lineage>
        <taxon>Bacteria</taxon>
        <taxon>Bacillati</taxon>
        <taxon>Bacillota</taxon>
        <taxon>Clostridia</taxon>
        <taxon>Lachnospirales</taxon>
        <taxon>Vallitaleaceae</taxon>
        <taxon>Vallitalea</taxon>
    </lineage>
</organism>
<name>A0A8J8SDX2_9FIRM</name>